<keyword evidence="1" id="KW-0472">Membrane</keyword>
<proteinExistence type="predicted"/>
<keyword evidence="1" id="KW-1133">Transmembrane helix</keyword>
<protein>
    <submittedName>
        <fullName evidence="2">Uncharacterized protein</fullName>
    </submittedName>
</protein>
<evidence type="ECO:0000313" key="2">
    <source>
        <dbReference type="EMBL" id="MEW9918830.1"/>
    </source>
</evidence>
<name>A0ABV3RIN2_9RHOB</name>
<comment type="caution">
    <text evidence="2">The sequence shown here is derived from an EMBL/GenBank/DDBJ whole genome shotgun (WGS) entry which is preliminary data.</text>
</comment>
<evidence type="ECO:0000313" key="3">
    <source>
        <dbReference type="Proteomes" id="UP001556098"/>
    </source>
</evidence>
<gene>
    <name evidence="2" type="ORF">AB2B41_04415</name>
</gene>
<keyword evidence="3" id="KW-1185">Reference proteome</keyword>
<organism evidence="2 3">
    <name type="scientific">Sulfitobacter sediminis</name>
    <dbReference type="NCBI Taxonomy" id="3234186"/>
    <lineage>
        <taxon>Bacteria</taxon>
        <taxon>Pseudomonadati</taxon>
        <taxon>Pseudomonadota</taxon>
        <taxon>Alphaproteobacteria</taxon>
        <taxon>Rhodobacterales</taxon>
        <taxon>Roseobacteraceae</taxon>
        <taxon>Sulfitobacter</taxon>
    </lineage>
</organism>
<sequence length="57" mass="6683">MYDPNTQNIAFHLKDIDRQFEPRLREYREPKARSKTLLRVISVIGLLVAAAPFVPWT</sequence>
<keyword evidence="1" id="KW-0812">Transmembrane</keyword>
<reference evidence="2 3" key="1">
    <citation type="submission" date="2024-07" db="EMBL/GenBank/DDBJ databases">
        <title>Marimonas sp.nov., isolated from tidal-flat sediment.</title>
        <authorList>
            <person name="Jayan J.N."/>
            <person name="Lee S.S."/>
        </authorList>
    </citation>
    <scope>NUCLEOTIDE SEQUENCE [LARGE SCALE GENOMIC DNA]</scope>
    <source>
        <strain evidence="2 3">MJW-29</strain>
    </source>
</reference>
<accession>A0ABV3RIN2</accession>
<dbReference type="Proteomes" id="UP001556098">
    <property type="component" value="Unassembled WGS sequence"/>
</dbReference>
<dbReference type="RefSeq" id="WP_367876529.1">
    <property type="nucleotide sequence ID" value="NZ_JBFNXX010000002.1"/>
</dbReference>
<dbReference type="EMBL" id="JBFNXX010000002">
    <property type="protein sequence ID" value="MEW9918830.1"/>
    <property type="molecule type" value="Genomic_DNA"/>
</dbReference>
<evidence type="ECO:0000256" key="1">
    <source>
        <dbReference type="SAM" id="Phobius"/>
    </source>
</evidence>
<feature type="transmembrane region" description="Helical" evidence="1">
    <location>
        <begin position="37"/>
        <end position="56"/>
    </location>
</feature>